<dbReference type="OrthoDB" id="10476152at2759"/>
<dbReference type="EMBL" id="CACVBS010000031">
    <property type="protein sequence ID" value="CAA7261048.1"/>
    <property type="molecule type" value="Genomic_DNA"/>
</dbReference>
<feature type="compositionally biased region" description="Polar residues" evidence="1">
    <location>
        <begin position="522"/>
        <end position="535"/>
    </location>
</feature>
<feature type="compositionally biased region" description="Low complexity" evidence="1">
    <location>
        <begin position="123"/>
        <end position="138"/>
    </location>
</feature>
<proteinExistence type="predicted"/>
<name>A0A8S0WX85_CYCAE</name>
<comment type="caution">
    <text evidence="2">The sequence shown here is derived from an EMBL/GenBank/DDBJ whole genome shotgun (WGS) entry which is preliminary data.</text>
</comment>
<dbReference type="Proteomes" id="UP000467700">
    <property type="component" value="Unassembled WGS sequence"/>
</dbReference>
<feature type="compositionally biased region" description="Low complexity" evidence="1">
    <location>
        <begin position="73"/>
        <end position="84"/>
    </location>
</feature>
<feature type="region of interest" description="Disordered" evidence="1">
    <location>
        <begin position="123"/>
        <end position="151"/>
    </location>
</feature>
<evidence type="ECO:0000256" key="1">
    <source>
        <dbReference type="SAM" id="MobiDB-lite"/>
    </source>
</evidence>
<protein>
    <submittedName>
        <fullName evidence="2">Uncharacterized protein</fullName>
    </submittedName>
</protein>
<evidence type="ECO:0000313" key="2">
    <source>
        <dbReference type="EMBL" id="CAA7261048.1"/>
    </source>
</evidence>
<evidence type="ECO:0000313" key="3">
    <source>
        <dbReference type="Proteomes" id="UP000467700"/>
    </source>
</evidence>
<accession>A0A8S0WX85</accession>
<feature type="region of interest" description="Disordered" evidence="1">
    <location>
        <begin position="45"/>
        <end position="86"/>
    </location>
</feature>
<feature type="region of interest" description="Disordered" evidence="1">
    <location>
        <begin position="514"/>
        <end position="640"/>
    </location>
</feature>
<feature type="compositionally biased region" description="Polar residues" evidence="1">
    <location>
        <begin position="618"/>
        <end position="630"/>
    </location>
</feature>
<sequence>MTDTNDMPASTSTFTPTSTFTNETLNLNITFTEAELEEMEKYCIPSHPPIPNTARNSEDPWVPVDRVEKLASRDSASSASSTSSVQVYHSDSTHAISLAQEPEPTFDWNFDYEPLIFKEVDTSGSASSSSNSSSNSSIPSPPRTDAVTTSFLPPSASTSAVAVVTDFDFSSTPESAFGSDMTLPSGPLTNFDEDFMWRALSGFAHSTTQTTAFDTSTSFSSGISGHGFVDYSAWNSATPSIPPVAIPVAEYASYLPAQVHPYLKTFPYSPESVVWPQPVPPVGFTAGTSQPGTWREGYSLDTHGFEFASKPSTPAVPSCASAARPAQTKSTPVQKQENNFSLYDFGDLTTLPTATTSALFTSAANYDSPYSASTPGAYASPLHLNIATLPSCEPSPATDSVRGTPIGDLSTLPMSQATSGTPRNTPIVIPSSLPLERLASNSSGVQRRSPSAHRYNPYASRRTKGEAHDTPCIPTQALTPISRTSTPLKRSPALPLAGLNDTVAFISRTKNRRPIKLEEEGTQGQAKESRSSGGATRTRPSRASHRLAPYSIPDRSTSAPIPSPSTFPSPETRNSSSSPPSPPYMPSSSRSRPRAAPARPATTSPPNPSRRRKPRPEGQTTFSYSGTVKQVRSCADSVWS</sequence>
<reference evidence="2 3" key="1">
    <citation type="submission" date="2020-01" db="EMBL/GenBank/DDBJ databases">
        <authorList>
            <person name="Gupta K D."/>
        </authorList>
    </citation>
    <scope>NUCLEOTIDE SEQUENCE [LARGE SCALE GENOMIC DNA]</scope>
</reference>
<gene>
    <name evidence="2" type="ORF">AAE3_LOCUS3323</name>
</gene>
<dbReference type="AlphaFoldDB" id="A0A8S0WX85"/>
<feature type="compositionally biased region" description="Low complexity" evidence="1">
    <location>
        <begin position="586"/>
        <end position="602"/>
    </location>
</feature>
<feature type="compositionally biased region" description="Polar residues" evidence="1">
    <location>
        <begin position="440"/>
        <end position="449"/>
    </location>
</feature>
<organism evidence="2 3">
    <name type="scientific">Cyclocybe aegerita</name>
    <name type="common">Black poplar mushroom</name>
    <name type="synonym">Agrocybe aegerita</name>
    <dbReference type="NCBI Taxonomy" id="1973307"/>
    <lineage>
        <taxon>Eukaryota</taxon>
        <taxon>Fungi</taxon>
        <taxon>Dikarya</taxon>
        <taxon>Basidiomycota</taxon>
        <taxon>Agaricomycotina</taxon>
        <taxon>Agaricomycetes</taxon>
        <taxon>Agaricomycetidae</taxon>
        <taxon>Agaricales</taxon>
        <taxon>Agaricineae</taxon>
        <taxon>Bolbitiaceae</taxon>
        <taxon>Cyclocybe</taxon>
    </lineage>
</organism>
<feature type="compositionally biased region" description="Low complexity" evidence="1">
    <location>
        <begin position="568"/>
        <end position="578"/>
    </location>
</feature>
<keyword evidence="3" id="KW-1185">Reference proteome</keyword>
<feature type="region of interest" description="Disordered" evidence="1">
    <location>
        <begin position="440"/>
        <end position="472"/>
    </location>
</feature>